<accession>A0ABD0KIR1</accession>
<name>A0ABD0KIR1_9CAEN</name>
<organism evidence="2 3">
    <name type="scientific">Batillaria attramentaria</name>
    <dbReference type="NCBI Taxonomy" id="370345"/>
    <lineage>
        <taxon>Eukaryota</taxon>
        <taxon>Metazoa</taxon>
        <taxon>Spiralia</taxon>
        <taxon>Lophotrochozoa</taxon>
        <taxon>Mollusca</taxon>
        <taxon>Gastropoda</taxon>
        <taxon>Caenogastropoda</taxon>
        <taxon>Sorbeoconcha</taxon>
        <taxon>Cerithioidea</taxon>
        <taxon>Batillariidae</taxon>
        <taxon>Batillaria</taxon>
    </lineage>
</organism>
<evidence type="ECO:0000256" key="1">
    <source>
        <dbReference type="SAM" id="MobiDB-lite"/>
    </source>
</evidence>
<dbReference type="AlphaFoldDB" id="A0ABD0KIR1"/>
<gene>
    <name evidence="2" type="ORF">BaRGS_00021818</name>
</gene>
<proteinExistence type="predicted"/>
<evidence type="ECO:0000313" key="2">
    <source>
        <dbReference type="EMBL" id="KAK7486847.1"/>
    </source>
</evidence>
<keyword evidence="3" id="KW-1185">Reference proteome</keyword>
<protein>
    <submittedName>
        <fullName evidence="2">Uncharacterized protein</fullName>
    </submittedName>
</protein>
<feature type="non-terminal residue" evidence="2">
    <location>
        <position position="1"/>
    </location>
</feature>
<sequence>ISPAETKTFNLPRKRDPQTSADRLPVYPGRSAGRNEVMSEGLSQDHKGCLQDCLPRQSSISGPRKSPPLPVTVVVKGPPAVTRTSVVQLSRMCGKMTPVTPVDVATVVRRWTKLRYRRGGPGGGFRWHRCQFAAECHLIRTENSAAACGIEWAPGGAPVYNGDRRSNNRQKMKLLAVLRYLLKYLDEGSSDRRFQAEDGKPRKKNTVHSLH</sequence>
<reference evidence="2 3" key="1">
    <citation type="journal article" date="2023" name="Sci. Data">
        <title>Genome assembly of the Korean intertidal mud-creeper Batillaria attramentaria.</title>
        <authorList>
            <person name="Patra A.K."/>
            <person name="Ho P.T."/>
            <person name="Jun S."/>
            <person name="Lee S.J."/>
            <person name="Kim Y."/>
            <person name="Won Y.J."/>
        </authorList>
    </citation>
    <scope>NUCLEOTIDE SEQUENCE [LARGE SCALE GENOMIC DNA]</scope>
    <source>
        <strain evidence="2">Wonlab-2016</strain>
    </source>
</reference>
<dbReference type="Proteomes" id="UP001519460">
    <property type="component" value="Unassembled WGS sequence"/>
</dbReference>
<dbReference type="EMBL" id="JACVVK020000172">
    <property type="protein sequence ID" value="KAK7486847.1"/>
    <property type="molecule type" value="Genomic_DNA"/>
</dbReference>
<evidence type="ECO:0000313" key="3">
    <source>
        <dbReference type="Proteomes" id="UP001519460"/>
    </source>
</evidence>
<feature type="region of interest" description="Disordered" evidence="1">
    <location>
        <begin position="1"/>
        <end position="34"/>
    </location>
</feature>
<comment type="caution">
    <text evidence="2">The sequence shown here is derived from an EMBL/GenBank/DDBJ whole genome shotgun (WGS) entry which is preliminary data.</text>
</comment>